<dbReference type="Proteomes" id="UP000835242">
    <property type="component" value="Chromosome"/>
</dbReference>
<name>A0AAU9HZF1_9XANT</name>
<dbReference type="AlphaFoldDB" id="A0AAU9HZF1"/>
<organism evidence="1 2">
    <name type="scientific">Xanthomonas arboricola</name>
    <dbReference type="NCBI Taxonomy" id="56448"/>
    <lineage>
        <taxon>Bacteria</taxon>
        <taxon>Pseudomonadati</taxon>
        <taxon>Pseudomonadota</taxon>
        <taxon>Gammaproteobacteria</taxon>
        <taxon>Lysobacterales</taxon>
        <taxon>Lysobacteraceae</taxon>
        <taxon>Xanthomonas</taxon>
    </lineage>
</organism>
<dbReference type="EMBL" id="HG992337">
    <property type="protein sequence ID" value="CAE6688532.1"/>
    <property type="molecule type" value="Genomic_DNA"/>
</dbReference>
<evidence type="ECO:0000313" key="2">
    <source>
        <dbReference type="Proteomes" id="UP000835242"/>
    </source>
</evidence>
<gene>
    <name evidence="1" type="ORF">XA1314C_01160</name>
</gene>
<accession>A0AAU9HZF1</accession>
<sequence>MYHAALALLCTCAEAVNHPQKKPGGWRAPGLQASAAVADRDALAYMRLTVATACAT</sequence>
<dbReference type="EMBL" id="HG992337">
    <property type="protein sequence ID" value="CAE6688542.1"/>
    <property type="molecule type" value="Genomic_DNA"/>
</dbReference>
<evidence type="ECO:0000313" key="1">
    <source>
        <dbReference type="EMBL" id="CAE6688542.1"/>
    </source>
</evidence>
<proteinExistence type="predicted"/>
<protein>
    <submittedName>
        <fullName evidence="1">Uncharacterized protein</fullName>
    </submittedName>
</protein>
<reference evidence="1 2" key="1">
    <citation type="submission" date="2021-02" db="EMBL/GenBank/DDBJ databases">
        <authorList>
            <person name="Pothier F. J."/>
        </authorList>
    </citation>
    <scope>NUCLEOTIDE SEQUENCE [LARGE SCALE GENOMIC DNA]</scope>
    <source>
        <strain evidence="1 2">1314c</strain>
    </source>
</reference>